<dbReference type="GO" id="GO:0005829">
    <property type="term" value="C:cytosol"/>
    <property type="evidence" value="ECO:0007669"/>
    <property type="project" value="TreeGrafter"/>
</dbReference>
<comment type="caution">
    <text evidence="4">The sequence shown here is derived from an EMBL/GenBank/DDBJ whole genome shotgun (WGS) entry which is preliminary data.</text>
</comment>
<evidence type="ECO:0000259" key="3">
    <source>
        <dbReference type="PROSITE" id="PS50075"/>
    </source>
</evidence>
<dbReference type="InterPro" id="IPR001031">
    <property type="entry name" value="Thioesterase"/>
</dbReference>
<dbReference type="InterPro" id="IPR025110">
    <property type="entry name" value="AMP-bd_C"/>
</dbReference>
<dbReference type="Proteomes" id="UP000253782">
    <property type="component" value="Unassembled WGS sequence"/>
</dbReference>
<evidence type="ECO:0000313" key="4">
    <source>
        <dbReference type="EMBL" id="RDD80600.1"/>
    </source>
</evidence>
<dbReference type="SUPFAM" id="SSF47336">
    <property type="entry name" value="ACP-like"/>
    <property type="match status" value="1"/>
</dbReference>
<dbReference type="PROSITE" id="PS50075">
    <property type="entry name" value="CARRIER"/>
    <property type="match status" value="1"/>
</dbReference>
<organism evidence="4 5">
    <name type="scientific">Dyella tabacisoli</name>
    <dbReference type="NCBI Taxonomy" id="2282381"/>
    <lineage>
        <taxon>Bacteria</taxon>
        <taxon>Pseudomonadati</taxon>
        <taxon>Pseudomonadota</taxon>
        <taxon>Gammaproteobacteria</taxon>
        <taxon>Lysobacterales</taxon>
        <taxon>Rhodanobacteraceae</taxon>
        <taxon>Dyella</taxon>
    </lineage>
</organism>
<proteinExistence type="predicted"/>
<keyword evidence="5" id="KW-1185">Reference proteome</keyword>
<dbReference type="FunFam" id="2.30.38.10:FF:000001">
    <property type="entry name" value="Non-ribosomal peptide synthetase PvdI"/>
    <property type="match status" value="1"/>
</dbReference>
<dbReference type="InterPro" id="IPR020802">
    <property type="entry name" value="TesA-like"/>
</dbReference>
<dbReference type="FunFam" id="1.10.1200.10:FF:000016">
    <property type="entry name" value="Non-ribosomal peptide synthase"/>
    <property type="match status" value="1"/>
</dbReference>
<dbReference type="InterPro" id="IPR020806">
    <property type="entry name" value="PKS_PP-bd"/>
</dbReference>
<dbReference type="Gene3D" id="2.30.38.10">
    <property type="entry name" value="Luciferase, Domain 3"/>
    <property type="match status" value="1"/>
</dbReference>
<dbReference type="Pfam" id="PF00975">
    <property type="entry name" value="Thioesterase"/>
    <property type="match status" value="1"/>
</dbReference>
<dbReference type="InterPro" id="IPR045851">
    <property type="entry name" value="AMP-bd_C_sf"/>
</dbReference>
<dbReference type="Gene3D" id="3.30.300.30">
    <property type="match status" value="1"/>
</dbReference>
<dbReference type="GO" id="GO:0072330">
    <property type="term" value="P:monocarboxylic acid biosynthetic process"/>
    <property type="evidence" value="ECO:0007669"/>
    <property type="project" value="UniProtKB-ARBA"/>
</dbReference>
<dbReference type="AlphaFoldDB" id="A0A369ULX6"/>
<reference evidence="4 5" key="1">
    <citation type="submission" date="2018-07" db="EMBL/GenBank/DDBJ databases">
        <title>Dyella tabacisoli L4-6T, whole genome shotgun sequence.</title>
        <authorList>
            <person name="Zhou X.-K."/>
            <person name="Li W.-J."/>
            <person name="Duan Y.-Q."/>
        </authorList>
    </citation>
    <scope>NUCLEOTIDE SEQUENCE [LARGE SCALE GENOMIC DNA]</scope>
    <source>
        <strain evidence="4 5">L4-6</strain>
    </source>
</reference>
<evidence type="ECO:0000256" key="1">
    <source>
        <dbReference type="ARBA" id="ARBA00022450"/>
    </source>
</evidence>
<dbReference type="GO" id="GO:0044550">
    <property type="term" value="P:secondary metabolite biosynthetic process"/>
    <property type="evidence" value="ECO:0007669"/>
    <property type="project" value="TreeGrafter"/>
</dbReference>
<dbReference type="FunFam" id="3.30.300.30:FF:000010">
    <property type="entry name" value="Enterobactin synthetase component F"/>
    <property type="match status" value="1"/>
</dbReference>
<dbReference type="PANTHER" id="PTHR45527:SF1">
    <property type="entry name" value="FATTY ACID SYNTHASE"/>
    <property type="match status" value="1"/>
</dbReference>
<feature type="domain" description="Carrier" evidence="3">
    <location>
        <begin position="186"/>
        <end position="261"/>
    </location>
</feature>
<dbReference type="SMART" id="SM00823">
    <property type="entry name" value="PKS_PP"/>
    <property type="match status" value="1"/>
</dbReference>
<dbReference type="Pfam" id="PF00550">
    <property type="entry name" value="PP-binding"/>
    <property type="match status" value="1"/>
</dbReference>
<feature type="non-terminal residue" evidence="4">
    <location>
        <position position="1"/>
    </location>
</feature>
<evidence type="ECO:0000313" key="5">
    <source>
        <dbReference type="Proteomes" id="UP000253782"/>
    </source>
</evidence>
<dbReference type="EMBL" id="QQAH01000016">
    <property type="protein sequence ID" value="RDD80600.1"/>
    <property type="molecule type" value="Genomic_DNA"/>
</dbReference>
<dbReference type="Gene3D" id="1.10.1200.10">
    <property type="entry name" value="ACP-like"/>
    <property type="match status" value="1"/>
</dbReference>
<dbReference type="PANTHER" id="PTHR45527">
    <property type="entry name" value="NONRIBOSOMAL PEPTIDE SYNTHETASE"/>
    <property type="match status" value="1"/>
</dbReference>
<dbReference type="InterPro" id="IPR009081">
    <property type="entry name" value="PP-bd_ACP"/>
</dbReference>
<evidence type="ECO:0000256" key="2">
    <source>
        <dbReference type="ARBA" id="ARBA00022553"/>
    </source>
</evidence>
<dbReference type="InterPro" id="IPR036736">
    <property type="entry name" value="ACP-like_sf"/>
</dbReference>
<dbReference type="GO" id="GO:0043041">
    <property type="term" value="P:amino acid activation for nonribosomal peptide biosynthetic process"/>
    <property type="evidence" value="ECO:0007669"/>
    <property type="project" value="TreeGrafter"/>
</dbReference>
<keyword evidence="1" id="KW-0596">Phosphopantetheine</keyword>
<keyword evidence="2" id="KW-0597">Phosphoprotein</keyword>
<dbReference type="GO" id="GO:0031177">
    <property type="term" value="F:phosphopantetheine binding"/>
    <property type="evidence" value="ECO:0007669"/>
    <property type="project" value="InterPro"/>
</dbReference>
<dbReference type="Gene3D" id="3.40.50.1820">
    <property type="entry name" value="alpha/beta hydrolase"/>
    <property type="match status" value="1"/>
</dbReference>
<name>A0A369ULX6_9GAMM</name>
<dbReference type="RefSeq" id="WP_114846726.1">
    <property type="nucleotide sequence ID" value="NZ_KZ857180.1"/>
</dbReference>
<accession>A0A369ULX6</accession>
<dbReference type="SUPFAM" id="SSF53474">
    <property type="entry name" value="alpha/beta-Hydrolases"/>
    <property type="match status" value="1"/>
</dbReference>
<protein>
    <submittedName>
        <fullName evidence="4">Non-ribosomal peptide synthetase</fullName>
    </submittedName>
</protein>
<dbReference type="OrthoDB" id="134488at2"/>
<sequence length="551" mass="59448">IHILDASLNPVPVGVVGHLYIAGIGLARGYINRPELTARTFIPNPFSATPGARMYLSGDLARYLPDGTIEYLGRSDHQVKIRGLRIELGEIEATLAALEAVRDAVVLAREDSAGSQRLVAYLVAHDGQVLPEAGTMRSTLLQALPDYMVPEYFVGLDAMPLTTNGKVDRKALPAPDMVQSEAEYVAPRTPTEQVIAEIWADLLHIEKVGVQDEFFALGGHSLLAVQMVSQLRKRGAMDIELRDLFSHPTLGALAAFVDSNKTAPRHPNLVPIQTDGDLTPLFLIHPIGGEVQYAFDLARHLDADQPVYALAASGFAVGQAPHTSIAEMAGAYLDAMRQVQASGPYLIAGWSLGGMIAYEIAYQLLAAGEAVDFVGMIDTGSSHFLQAQWHADHAVEFDECRALLHWIVDQNPDVADARQHPAYGELMTLADSKDSDAMIAVCQREALLPAQLDTALVKRILALYQAGAKAAEAYRAPPAAIAVTFFAADRNADEDLSLGWAALLGERLEVTSIGGSHFSIVKPPHIKKLAREISGRIKPDAPSVELLFASK</sequence>
<dbReference type="SUPFAM" id="SSF56801">
    <property type="entry name" value="Acetyl-CoA synthetase-like"/>
    <property type="match status" value="1"/>
</dbReference>
<dbReference type="PROSITE" id="PS00012">
    <property type="entry name" value="PHOSPHOPANTETHEINE"/>
    <property type="match status" value="1"/>
</dbReference>
<dbReference type="InterPro" id="IPR006162">
    <property type="entry name" value="Ppantetheine_attach_site"/>
</dbReference>
<dbReference type="Pfam" id="PF13193">
    <property type="entry name" value="AMP-binding_C"/>
    <property type="match status" value="1"/>
</dbReference>
<dbReference type="SMART" id="SM00824">
    <property type="entry name" value="PKS_TE"/>
    <property type="match status" value="1"/>
</dbReference>
<dbReference type="InterPro" id="IPR029058">
    <property type="entry name" value="AB_hydrolase_fold"/>
</dbReference>
<gene>
    <name evidence="4" type="ORF">DVJ77_17150</name>
</gene>